<organism evidence="1 2">
    <name type="scientific">Paracoccus acridae</name>
    <dbReference type="NCBI Taxonomy" id="1795310"/>
    <lineage>
        <taxon>Bacteria</taxon>
        <taxon>Pseudomonadati</taxon>
        <taxon>Pseudomonadota</taxon>
        <taxon>Alphaproteobacteria</taxon>
        <taxon>Rhodobacterales</taxon>
        <taxon>Paracoccaceae</taxon>
        <taxon>Paracoccus</taxon>
    </lineage>
</organism>
<name>A0ABQ1VKY1_9RHOB</name>
<gene>
    <name evidence="1" type="ORF">GCM10011402_32090</name>
</gene>
<proteinExistence type="predicted"/>
<accession>A0ABQ1VKY1</accession>
<protein>
    <recommendedName>
        <fullName evidence="3">WYL domain-containing protein</fullName>
    </recommendedName>
</protein>
<sequence>MKSKLLDAKVLEYLAYWERQLTAGRLAAMMCVERQHAQSHMITPYETHPLTVGKLERHGRVKQFPALSGDGSLPAYAGTAPADVLQTLAALEFMTKGHKDTYRDGWTGPVGSAVPLERLPVLDQLHASHEAFRTLFSACARQVAVTLRYRSRTSEAVHMTVSPHALVDGYQRPHFRCYVVEGMAENTMLAGRYLPGTKGKYWSDIVPYRVLEIEDEHPQSYVNGRGDTDWHQKATLLFKLSDLLKPPLRDAVAQEYEGAEGFHYPYLLMRSVRVALMPYIRRSLRWRVFDDSHPNEMFVEVEGEERDRIIYALFGVKGSISP</sequence>
<dbReference type="EMBL" id="BMIV01000015">
    <property type="protein sequence ID" value="GGF76961.1"/>
    <property type="molecule type" value="Genomic_DNA"/>
</dbReference>
<evidence type="ECO:0008006" key="3">
    <source>
        <dbReference type="Google" id="ProtNLM"/>
    </source>
</evidence>
<dbReference type="Proteomes" id="UP000640509">
    <property type="component" value="Unassembled WGS sequence"/>
</dbReference>
<comment type="caution">
    <text evidence="1">The sequence shown here is derived from an EMBL/GenBank/DDBJ whole genome shotgun (WGS) entry which is preliminary data.</text>
</comment>
<evidence type="ECO:0000313" key="2">
    <source>
        <dbReference type="Proteomes" id="UP000640509"/>
    </source>
</evidence>
<evidence type="ECO:0000313" key="1">
    <source>
        <dbReference type="EMBL" id="GGF76961.1"/>
    </source>
</evidence>
<keyword evidence="2" id="KW-1185">Reference proteome</keyword>
<reference evidence="2" key="1">
    <citation type="journal article" date="2019" name="Int. J. Syst. Evol. Microbiol.">
        <title>The Global Catalogue of Microorganisms (GCM) 10K type strain sequencing project: providing services to taxonomists for standard genome sequencing and annotation.</title>
        <authorList>
            <consortium name="The Broad Institute Genomics Platform"/>
            <consortium name="The Broad Institute Genome Sequencing Center for Infectious Disease"/>
            <person name="Wu L."/>
            <person name="Ma J."/>
        </authorList>
    </citation>
    <scope>NUCLEOTIDE SEQUENCE [LARGE SCALE GENOMIC DNA]</scope>
    <source>
        <strain evidence="2">CGMCC 1.15419</strain>
    </source>
</reference>
<dbReference type="RefSeq" id="WP_188716392.1">
    <property type="nucleotide sequence ID" value="NZ_BMIV01000015.1"/>
</dbReference>